<organism evidence="1 2">
    <name type="scientific">Natronoglycomyces albus</name>
    <dbReference type="NCBI Taxonomy" id="2811108"/>
    <lineage>
        <taxon>Bacteria</taxon>
        <taxon>Bacillati</taxon>
        <taxon>Actinomycetota</taxon>
        <taxon>Actinomycetes</taxon>
        <taxon>Glycomycetales</taxon>
        <taxon>Glycomycetaceae</taxon>
        <taxon>Natronoglycomyces</taxon>
    </lineage>
</organism>
<sequence>MDDQFDLKIQYGILETAVVDWVASSEAVGIVSYIAALSRWGAYIRVREPVSSYIRDCGNADSTYSMLDVWSAQQAFRVVKKMLVEGLVRIGDGTPFKEWNGDVEQHLSRIDTIIDELPEGAEHLSWFYLDITPRGFQCYLRHFVRVAAKIIVRQGAHRALSIWDVEFAVRNVIGEYTEEEEARVEGLDEGIIYKQIFNNMRLDENSVQAAVSRANDGWWLKNRVETVSRVIECLNFMSLERLLELSIQGNRIDVIDAAEVRSNSEAVQWLEEMGRHLSIVVSDKGKNLSEIFKIEPNEVFYSYMFSEYKSELK</sequence>
<protein>
    <submittedName>
        <fullName evidence="1">Uncharacterized protein</fullName>
    </submittedName>
</protein>
<reference evidence="1" key="1">
    <citation type="submission" date="2021-02" db="EMBL/GenBank/DDBJ databases">
        <title>Natronoglycomyces albus gen. nov., sp. nov, a haloalkaliphilic actinobacterium from a soda solonchak soil.</title>
        <authorList>
            <person name="Sorokin D.Y."/>
            <person name="Khijniak T.V."/>
            <person name="Zakharycheva A.P."/>
            <person name="Boueva O.V."/>
            <person name="Ariskina E.V."/>
            <person name="Hahnke R.L."/>
            <person name="Bunk B."/>
            <person name="Sproer C."/>
            <person name="Schumann P."/>
            <person name="Evtushenko L.I."/>
            <person name="Kublanov I.V."/>
        </authorList>
    </citation>
    <scope>NUCLEOTIDE SEQUENCE</scope>
    <source>
        <strain evidence="1">DSM 106290</strain>
    </source>
</reference>
<gene>
    <name evidence="1" type="ORF">JQS30_03705</name>
</gene>
<dbReference type="Proteomes" id="UP000662939">
    <property type="component" value="Chromosome"/>
</dbReference>
<dbReference type="RefSeq" id="WP_213172051.1">
    <property type="nucleotide sequence ID" value="NZ_CP070496.1"/>
</dbReference>
<keyword evidence="2" id="KW-1185">Reference proteome</keyword>
<dbReference type="KEGG" id="nav:JQS30_03705"/>
<proteinExistence type="predicted"/>
<dbReference type="EMBL" id="CP070496">
    <property type="protein sequence ID" value="QSB06040.1"/>
    <property type="molecule type" value="Genomic_DNA"/>
</dbReference>
<evidence type="ECO:0000313" key="2">
    <source>
        <dbReference type="Proteomes" id="UP000662939"/>
    </source>
</evidence>
<name>A0A895XUY8_9ACTN</name>
<evidence type="ECO:0000313" key="1">
    <source>
        <dbReference type="EMBL" id="QSB06040.1"/>
    </source>
</evidence>
<dbReference type="AlphaFoldDB" id="A0A895XUY8"/>
<accession>A0A895XUY8</accession>